<reference evidence="10 11" key="1">
    <citation type="submission" date="2024-02" db="EMBL/GenBank/DDBJ databases">
        <authorList>
            <person name="Chen Y."/>
            <person name="Shah S."/>
            <person name="Dougan E. K."/>
            <person name="Thang M."/>
            <person name="Chan C."/>
        </authorList>
    </citation>
    <scope>NUCLEOTIDE SEQUENCE [LARGE SCALE GENOMIC DNA]</scope>
</reference>
<dbReference type="InterPro" id="IPR029030">
    <property type="entry name" value="Caspase-like_dom_sf"/>
</dbReference>
<dbReference type="EMBL" id="CAXAMN010026361">
    <property type="protein sequence ID" value="CAK9102441.1"/>
    <property type="molecule type" value="Genomic_DNA"/>
</dbReference>
<dbReference type="EC" id="1.1.1.49" evidence="6"/>
<dbReference type="Pfam" id="PF00479">
    <property type="entry name" value="G6PD_N"/>
    <property type="match status" value="1"/>
</dbReference>
<proteinExistence type="inferred from homology"/>
<dbReference type="InterPro" id="IPR001282">
    <property type="entry name" value="G6P_DH"/>
</dbReference>
<sequence length="916" mass="102214">MERGYSKFTAAAEKTEEAAHSGRIRPAVAVVVAVAAVAAAAGMWEYSHPWHEGKERNGRRKCVEVGGLAVLHRVGLQRFRSGTAAGARVQAKCPQCGCTNEMTMELRRSMTCNDSSLENKMVIEQEELRAPTAAEMGFDKEPFRLGSLAIVVLGATGDLAKKETFPALLDLLAHEYLPPQVVIFGVGRTKQDTGTFREWLQPWLVKSFAGQMKRCKEAMPNFLKRLTYFSANYDSQEDFARLALTLEAEETQMFLEASGKAEVPSEANRVFYFAIPPFAFLAAASSIKATCLSSSGFNRLIIEKPFGHDLSSAKSLAKDLGALYEEKHLLRMDHFLGYEICQNILSVRFGNAFLEPLMNNQHVAAVRITLKEDFGTEGRGGYFTHYGIIRDVIQNHLLQMLTLVAMEKPCNVGGDVRDAKVAVLKAMMDIDPEDPAGLGNGKPGYLEDDSIAEKDREKAKHCATFAQLVIRIDNDRWWGVPFIVRAGKGLEESKCEVRIQFKERHRDPRLFPEACPPRNELVMRVSPHEAIYLKFNMKTPGLSTSVTTTELDLSYNHRYEEVYRPLAYTRLILAGVRGEHESFVRDDELIRAWELFSPLLEKIEDGKKEVLKYPFGSRGPAEADEVLSKFNFIWNKTYAWKAPMPFSASGMDPSPSPAPHMGGAAPRPSGRRKALLIGVNYFGTRAELRGCINDVHNLYRLLTETYGWPGHCIKTLTDDGRGNGGMPTRQNIGQHMSWLSDGAQPGDVLFFSFSGHGAQKEDPHGYEEDGMNETILPVDFERAPCLTDDEISDIIVKRLPEGVRLTGVMDCCHSGTGLDLPFTWDMRRGMWREEVNPFHSMGDVLMFSGCEDDDTSSDAAGMYAAPGGAMTTAFCDVLRRNPRPIYPQLLQLLHQHLNRGGFSQRPVLSSTQQWLV</sequence>
<dbReference type="NCBIfam" id="TIGR00871">
    <property type="entry name" value="zwf"/>
    <property type="match status" value="1"/>
</dbReference>
<evidence type="ECO:0000259" key="7">
    <source>
        <dbReference type="Pfam" id="PF00479"/>
    </source>
</evidence>
<evidence type="ECO:0000313" key="10">
    <source>
        <dbReference type="EMBL" id="CAK9102441.1"/>
    </source>
</evidence>
<name>A0ABP0RT94_9DINO</name>
<dbReference type="PRINTS" id="PR00079">
    <property type="entry name" value="G6PDHDRGNASE"/>
</dbReference>
<comment type="pathway">
    <text evidence="1 6">Carbohydrate degradation; pentose phosphate pathway; D-ribulose 5-phosphate from D-glucose 6-phosphate (oxidative stage): step 1/3.</text>
</comment>
<protein>
    <recommendedName>
        <fullName evidence="6">Glucose-6-phosphate 1-dehydrogenase</fullName>
        <ecNumber evidence="6">1.1.1.49</ecNumber>
    </recommendedName>
</protein>
<evidence type="ECO:0000256" key="2">
    <source>
        <dbReference type="ARBA" id="ARBA00022526"/>
    </source>
</evidence>
<dbReference type="InterPro" id="IPR022675">
    <property type="entry name" value="G6P_DH_C"/>
</dbReference>
<dbReference type="Gene3D" id="3.40.50.720">
    <property type="entry name" value="NAD(P)-binding Rossmann-like Domain"/>
    <property type="match status" value="1"/>
</dbReference>
<evidence type="ECO:0000256" key="5">
    <source>
        <dbReference type="ARBA" id="ARBA00023277"/>
    </source>
</evidence>
<dbReference type="InterPro" id="IPR036291">
    <property type="entry name" value="NAD(P)-bd_dom_sf"/>
</dbReference>
<dbReference type="PANTHER" id="PTHR23429:SF0">
    <property type="entry name" value="GLUCOSE-6-PHOSPHATE 1-DEHYDROGENASE"/>
    <property type="match status" value="1"/>
</dbReference>
<dbReference type="PANTHER" id="PTHR23429">
    <property type="entry name" value="GLUCOSE-6-PHOSPHATE 1-DEHYDROGENASE G6PD"/>
    <property type="match status" value="1"/>
</dbReference>
<evidence type="ECO:0000259" key="9">
    <source>
        <dbReference type="Pfam" id="PF02781"/>
    </source>
</evidence>
<dbReference type="InterPro" id="IPR011600">
    <property type="entry name" value="Pept_C14_caspase"/>
</dbReference>
<keyword evidence="4 6" id="KW-0560">Oxidoreductase</keyword>
<dbReference type="Pfam" id="PF02781">
    <property type="entry name" value="G6PD_C"/>
    <property type="match status" value="1"/>
</dbReference>
<gene>
    <name evidence="10" type="ORF">CCMP2556_LOCUS48209</name>
</gene>
<dbReference type="Gene3D" id="3.40.50.12660">
    <property type="match status" value="1"/>
</dbReference>
<evidence type="ECO:0000313" key="11">
    <source>
        <dbReference type="Proteomes" id="UP001642484"/>
    </source>
</evidence>
<dbReference type="HAMAP" id="MF_00966">
    <property type="entry name" value="G6PD"/>
    <property type="match status" value="1"/>
</dbReference>
<evidence type="ECO:0000256" key="3">
    <source>
        <dbReference type="ARBA" id="ARBA00022857"/>
    </source>
</evidence>
<dbReference type="SUPFAM" id="SSF51735">
    <property type="entry name" value="NAD(P)-binding Rossmann-fold domains"/>
    <property type="match status" value="1"/>
</dbReference>
<evidence type="ECO:0000259" key="8">
    <source>
        <dbReference type="Pfam" id="PF00656"/>
    </source>
</evidence>
<comment type="catalytic activity">
    <reaction evidence="6">
        <text>D-glucose 6-phosphate + NADP(+) = 6-phospho-D-glucono-1,5-lactone + NADPH + H(+)</text>
        <dbReference type="Rhea" id="RHEA:15841"/>
        <dbReference type="ChEBI" id="CHEBI:15378"/>
        <dbReference type="ChEBI" id="CHEBI:57783"/>
        <dbReference type="ChEBI" id="CHEBI:57955"/>
        <dbReference type="ChEBI" id="CHEBI:58349"/>
        <dbReference type="ChEBI" id="CHEBI:61548"/>
        <dbReference type="EC" id="1.1.1.49"/>
    </reaction>
</comment>
<comment type="function">
    <text evidence="6">Catalyzes the rate-limiting step of the oxidative pentose-phosphate pathway, which represents a route for the dissimilation of carbohydrates besides glycolysis.</text>
</comment>
<comment type="similarity">
    <text evidence="6">Belongs to the glucose-6-phosphate dehydrogenase family.</text>
</comment>
<comment type="caution">
    <text evidence="10">The sequence shown here is derived from an EMBL/GenBank/DDBJ whole genome shotgun (WGS) entry which is preliminary data.</text>
</comment>
<feature type="domain" description="Glucose-6-phosphate dehydrogenase C-terminal" evidence="9">
    <location>
        <begin position="346"/>
        <end position="634"/>
    </location>
</feature>
<dbReference type="SUPFAM" id="SSF52129">
    <property type="entry name" value="Caspase-like"/>
    <property type="match status" value="1"/>
</dbReference>
<keyword evidence="2 6" id="KW-0313">Glucose metabolism</keyword>
<dbReference type="Gene3D" id="3.30.360.10">
    <property type="entry name" value="Dihydrodipicolinate Reductase, domain 2"/>
    <property type="match status" value="1"/>
</dbReference>
<accession>A0ABP0RT94</accession>
<keyword evidence="3 6" id="KW-0521">NADP</keyword>
<feature type="domain" description="Glucose-6-phosphate dehydrogenase NAD-binding" evidence="7">
    <location>
        <begin position="151"/>
        <end position="343"/>
    </location>
</feature>
<keyword evidence="11" id="KW-1185">Reference proteome</keyword>
<evidence type="ECO:0000256" key="6">
    <source>
        <dbReference type="RuleBase" id="RU362120"/>
    </source>
</evidence>
<feature type="domain" description="Peptidase C14 caspase" evidence="8">
    <location>
        <begin position="671"/>
        <end position="911"/>
    </location>
</feature>
<dbReference type="Proteomes" id="UP001642484">
    <property type="component" value="Unassembled WGS sequence"/>
</dbReference>
<evidence type="ECO:0000256" key="4">
    <source>
        <dbReference type="ARBA" id="ARBA00023002"/>
    </source>
</evidence>
<dbReference type="InterPro" id="IPR022674">
    <property type="entry name" value="G6P_DH_NAD-bd"/>
</dbReference>
<evidence type="ECO:0000256" key="1">
    <source>
        <dbReference type="ARBA" id="ARBA00004937"/>
    </source>
</evidence>
<organism evidence="10 11">
    <name type="scientific">Durusdinium trenchii</name>
    <dbReference type="NCBI Taxonomy" id="1381693"/>
    <lineage>
        <taxon>Eukaryota</taxon>
        <taxon>Sar</taxon>
        <taxon>Alveolata</taxon>
        <taxon>Dinophyceae</taxon>
        <taxon>Suessiales</taxon>
        <taxon>Symbiodiniaceae</taxon>
        <taxon>Durusdinium</taxon>
    </lineage>
</organism>
<keyword evidence="5 6" id="KW-0119">Carbohydrate metabolism</keyword>
<dbReference type="Pfam" id="PF00656">
    <property type="entry name" value="Peptidase_C14"/>
    <property type="match status" value="1"/>
</dbReference>
<dbReference type="SUPFAM" id="SSF55347">
    <property type="entry name" value="Glyceraldehyde-3-phosphate dehydrogenase-like, C-terminal domain"/>
    <property type="match status" value="1"/>
</dbReference>